<sequence>MQTKEIHLWSQTSFPLMVSQVPSSHYLIRFEANVINDCVYHKFSGRKYIFLVLYVDDILLVSSVTGLLHETKRFMMKNFKMKDLGEASFVLGIQILRDRSQENYISKVLERFDMKDSKLRETLIAKADKFSFKQCPNNDLKRNEMQKILYASAMGSLMYAQVCTRPDIAFVVGVLGSQTHDALLKENKRTHAIESLKIWRSSGCQDRKCSTSRYIYMLAGGDIS</sequence>
<proteinExistence type="predicted"/>
<evidence type="ECO:0000259" key="2">
    <source>
        <dbReference type="Pfam" id="PF07727"/>
    </source>
</evidence>
<name>A0A371GU64_MUCPR</name>
<keyword evidence="1" id="KW-0812">Transmembrane</keyword>
<dbReference type="Proteomes" id="UP000257109">
    <property type="component" value="Unassembled WGS sequence"/>
</dbReference>
<keyword evidence="1" id="KW-1133">Transmembrane helix</keyword>
<comment type="caution">
    <text evidence="3">The sequence shown here is derived from an EMBL/GenBank/DDBJ whole genome shotgun (WGS) entry which is preliminary data.</text>
</comment>
<organism evidence="3 4">
    <name type="scientific">Mucuna pruriens</name>
    <name type="common">Velvet bean</name>
    <name type="synonym">Dolichos pruriens</name>
    <dbReference type="NCBI Taxonomy" id="157652"/>
    <lineage>
        <taxon>Eukaryota</taxon>
        <taxon>Viridiplantae</taxon>
        <taxon>Streptophyta</taxon>
        <taxon>Embryophyta</taxon>
        <taxon>Tracheophyta</taxon>
        <taxon>Spermatophyta</taxon>
        <taxon>Magnoliopsida</taxon>
        <taxon>eudicotyledons</taxon>
        <taxon>Gunneridae</taxon>
        <taxon>Pentapetalae</taxon>
        <taxon>rosids</taxon>
        <taxon>fabids</taxon>
        <taxon>Fabales</taxon>
        <taxon>Fabaceae</taxon>
        <taxon>Papilionoideae</taxon>
        <taxon>50 kb inversion clade</taxon>
        <taxon>NPAAA clade</taxon>
        <taxon>indigoferoid/millettioid clade</taxon>
        <taxon>Phaseoleae</taxon>
        <taxon>Mucuna</taxon>
    </lineage>
</organism>
<evidence type="ECO:0000313" key="4">
    <source>
        <dbReference type="Proteomes" id="UP000257109"/>
    </source>
</evidence>
<dbReference type="OrthoDB" id="648234at2759"/>
<accession>A0A371GU64</accession>
<feature type="transmembrane region" description="Helical" evidence="1">
    <location>
        <begin position="48"/>
        <end position="68"/>
    </location>
</feature>
<dbReference type="InterPro" id="IPR013103">
    <property type="entry name" value="RVT_2"/>
</dbReference>
<keyword evidence="1" id="KW-0472">Membrane</keyword>
<evidence type="ECO:0000256" key="1">
    <source>
        <dbReference type="SAM" id="Phobius"/>
    </source>
</evidence>
<evidence type="ECO:0000313" key="3">
    <source>
        <dbReference type="EMBL" id="RDX94075.1"/>
    </source>
</evidence>
<keyword evidence="4" id="KW-1185">Reference proteome</keyword>
<protein>
    <recommendedName>
        <fullName evidence="2">Reverse transcriptase Ty1/copia-type domain-containing protein</fullName>
    </recommendedName>
</protein>
<dbReference type="EMBL" id="QJKJ01004462">
    <property type="protein sequence ID" value="RDX94075.1"/>
    <property type="molecule type" value="Genomic_DNA"/>
</dbReference>
<dbReference type="AlphaFoldDB" id="A0A371GU64"/>
<gene>
    <name evidence="3" type="ORF">CR513_23584</name>
</gene>
<feature type="domain" description="Reverse transcriptase Ty1/copia-type" evidence="2">
    <location>
        <begin position="28"/>
        <end position="119"/>
    </location>
</feature>
<dbReference type="Pfam" id="PF07727">
    <property type="entry name" value="RVT_2"/>
    <property type="match status" value="1"/>
</dbReference>
<dbReference type="STRING" id="157652.A0A371GU64"/>
<reference evidence="3" key="1">
    <citation type="submission" date="2018-05" db="EMBL/GenBank/DDBJ databases">
        <title>Draft genome of Mucuna pruriens seed.</title>
        <authorList>
            <person name="Nnadi N.E."/>
            <person name="Vos R."/>
            <person name="Hasami M.H."/>
            <person name="Devisetty U.K."/>
            <person name="Aguiy J.C."/>
        </authorList>
    </citation>
    <scope>NUCLEOTIDE SEQUENCE [LARGE SCALE GENOMIC DNA]</scope>
    <source>
        <strain evidence="3">JCA_2017</strain>
    </source>
</reference>
<feature type="non-terminal residue" evidence="3">
    <location>
        <position position="1"/>
    </location>
</feature>